<dbReference type="AlphaFoldDB" id="A0A978UTU4"/>
<dbReference type="EMBL" id="JAEACU010000009">
    <property type="protein sequence ID" value="KAH7518294.1"/>
    <property type="molecule type" value="Genomic_DNA"/>
</dbReference>
<proteinExistence type="predicted"/>
<dbReference type="PANTHER" id="PTHR33070:SF129">
    <property type="entry name" value="DUF241 DOMAIN PROTEIN"/>
    <property type="match status" value="1"/>
</dbReference>
<name>A0A978UTU4_ZIZJJ</name>
<sequence>MAHSHYHARSNSLPSRSPPLVPGFDEHLDRLKSSETSSTSSSIRHRLSCLKDLHDCADDLLLLPYNQKALSQDCGDTWIDKLLDGSLRLLDVCGTAKDALSQIKESAHELQSIIRRRRGGETSFANEVRKYLAIRKEVKKAIPKALKTIGSKSANKSRETPAMVRSLREVEAITMNVLESLLSFTAGPQLQSKSLNWSIVSKLVQHKKVTSLGEEADINEFEKVDAALVSLLSHKMSKSDYNFQFENAPTWIGELESNIQDLEEGIEFLSLQKGEQALNVSDGRLNLFTCFNLERMEKGTLAVHLSGVQGGTSMCSGHIYLQILPASVTSGFNI</sequence>
<gene>
    <name evidence="2" type="ORF">FEM48_Zijuj09G0156200</name>
</gene>
<protein>
    <submittedName>
        <fullName evidence="2">Uncharacterized protein</fullName>
    </submittedName>
</protein>
<comment type="caution">
    <text evidence="2">The sequence shown here is derived from an EMBL/GenBank/DDBJ whole genome shotgun (WGS) entry which is preliminary data.</text>
</comment>
<dbReference type="InterPro" id="IPR004320">
    <property type="entry name" value="BPS1_pln"/>
</dbReference>
<dbReference type="PANTHER" id="PTHR33070">
    <property type="entry name" value="OS06G0725500 PROTEIN"/>
    <property type="match status" value="1"/>
</dbReference>
<organism evidence="2 3">
    <name type="scientific">Ziziphus jujuba var. spinosa</name>
    <dbReference type="NCBI Taxonomy" id="714518"/>
    <lineage>
        <taxon>Eukaryota</taxon>
        <taxon>Viridiplantae</taxon>
        <taxon>Streptophyta</taxon>
        <taxon>Embryophyta</taxon>
        <taxon>Tracheophyta</taxon>
        <taxon>Spermatophyta</taxon>
        <taxon>Magnoliopsida</taxon>
        <taxon>eudicotyledons</taxon>
        <taxon>Gunneridae</taxon>
        <taxon>Pentapetalae</taxon>
        <taxon>rosids</taxon>
        <taxon>fabids</taxon>
        <taxon>Rosales</taxon>
        <taxon>Rhamnaceae</taxon>
        <taxon>Paliureae</taxon>
        <taxon>Ziziphus</taxon>
    </lineage>
</organism>
<dbReference type="GO" id="GO:0048364">
    <property type="term" value="P:root development"/>
    <property type="evidence" value="ECO:0007669"/>
    <property type="project" value="InterPro"/>
</dbReference>
<dbReference type="OrthoDB" id="1701699at2759"/>
<dbReference type="Proteomes" id="UP000813462">
    <property type="component" value="Unassembled WGS sequence"/>
</dbReference>
<evidence type="ECO:0000313" key="2">
    <source>
        <dbReference type="EMBL" id="KAH7518294.1"/>
    </source>
</evidence>
<accession>A0A978UTU4</accession>
<evidence type="ECO:0000313" key="3">
    <source>
        <dbReference type="Proteomes" id="UP000813462"/>
    </source>
</evidence>
<dbReference type="GO" id="GO:0048367">
    <property type="term" value="P:shoot system development"/>
    <property type="evidence" value="ECO:0007669"/>
    <property type="project" value="InterPro"/>
</dbReference>
<reference evidence="2" key="1">
    <citation type="journal article" date="2021" name="Front. Plant Sci.">
        <title>Chromosome-Scale Genome Assembly for Chinese Sour Jujube and Insights Into Its Genome Evolution and Domestication Signature.</title>
        <authorList>
            <person name="Shen L.-Y."/>
            <person name="Luo H."/>
            <person name="Wang X.-L."/>
            <person name="Wang X.-M."/>
            <person name="Qiu X.-J."/>
            <person name="Liu H."/>
            <person name="Zhou S.-S."/>
            <person name="Jia K.-H."/>
            <person name="Nie S."/>
            <person name="Bao Y.-T."/>
            <person name="Zhang R.-G."/>
            <person name="Yun Q.-Z."/>
            <person name="Chai Y.-H."/>
            <person name="Lu J.-Y."/>
            <person name="Li Y."/>
            <person name="Zhao S.-W."/>
            <person name="Mao J.-F."/>
            <person name="Jia S.-G."/>
            <person name="Mao Y.-M."/>
        </authorList>
    </citation>
    <scope>NUCLEOTIDE SEQUENCE</scope>
    <source>
        <strain evidence="2">AT0</strain>
        <tissue evidence="2">Leaf</tissue>
    </source>
</reference>
<feature type="region of interest" description="Disordered" evidence="1">
    <location>
        <begin position="1"/>
        <end position="26"/>
    </location>
</feature>
<evidence type="ECO:0000256" key="1">
    <source>
        <dbReference type="SAM" id="MobiDB-lite"/>
    </source>
</evidence>
<dbReference type="Pfam" id="PF03087">
    <property type="entry name" value="BPS1"/>
    <property type="match status" value="1"/>
</dbReference>